<evidence type="ECO:0000259" key="1">
    <source>
        <dbReference type="PROSITE" id="PS51819"/>
    </source>
</evidence>
<dbReference type="InterPro" id="IPR029068">
    <property type="entry name" value="Glyas_Bleomycin-R_OHBP_Dase"/>
</dbReference>
<name>A0ABS8P868_9PSEU</name>
<evidence type="ECO:0000313" key="2">
    <source>
        <dbReference type="EMBL" id="MCD2194203.1"/>
    </source>
</evidence>
<dbReference type="PROSITE" id="PS51819">
    <property type="entry name" value="VOC"/>
    <property type="match status" value="1"/>
</dbReference>
<dbReference type="Gene3D" id="3.10.180.10">
    <property type="entry name" value="2,3-Dihydroxybiphenyl 1,2-Dioxygenase, domain 1"/>
    <property type="match status" value="1"/>
</dbReference>
<accession>A0ABS8P868</accession>
<dbReference type="SUPFAM" id="SSF54593">
    <property type="entry name" value="Glyoxalase/Bleomycin resistance protein/Dihydroxybiphenyl dioxygenase"/>
    <property type="match status" value="1"/>
</dbReference>
<dbReference type="EMBL" id="JAJNDB010000002">
    <property type="protein sequence ID" value="MCD2194203.1"/>
    <property type="molecule type" value="Genomic_DNA"/>
</dbReference>
<feature type="domain" description="VOC" evidence="1">
    <location>
        <begin position="7"/>
        <end position="130"/>
    </location>
</feature>
<dbReference type="InterPro" id="IPR037523">
    <property type="entry name" value="VOC_core"/>
</dbReference>
<dbReference type="RefSeq" id="WP_230733969.1">
    <property type="nucleotide sequence ID" value="NZ_JAJNDB010000002.1"/>
</dbReference>
<evidence type="ECO:0000313" key="3">
    <source>
        <dbReference type="Proteomes" id="UP001199469"/>
    </source>
</evidence>
<keyword evidence="3" id="KW-1185">Reference proteome</keyword>
<dbReference type="Pfam" id="PF00903">
    <property type="entry name" value="Glyoxalase"/>
    <property type="match status" value="1"/>
</dbReference>
<sequence>MSSPTPQPAFVGIVVADMAASVAFYHAIGLDVPEGAETEPHVNIPFGPLVLALDTEDTIRSFDPHFTPPKEAGRVAIAFDCGTPAGVDATFADLTGAGYHGERAPFDAFWGQRYATVLDPDGVGVDLFGWLPQ</sequence>
<protein>
    <submittedName>
        <fullName evidence="2">VOC family protein</fullName>
    </submittedName>
</protein>
<gene>
    <name evidence="2" type="ORF">LQ327_12540</name>
</gene>
<dbReference type="PANTHER" id="PTHR36503">
    <property type="entry name" value="BLR2520 PROTEIN"/>
    <property type="match status" value="1"/>
</dbReference>
<dbReference type="InterPro" id="IPR004360">
    <property type="entry name" value="Glyas_Fos-R_dOase_dom"/>
</dbReference>
<dbReference type="Proteomes" id="UP001199469">
    <property type="component" value="Unassembled WGS sequence"/>
</dbReference>
<reference evidence="2 3" key="1">
    <citation type="submission" date="2021-11" db="EMBL/GenBank/DDBJ databases">
        <title>Draft genome sequence of Actinomycetospora sp. SF1 isolated from the rhizosphere soil.</title>
        <authorList>
            <person name="Duangmal K."/>
            <person name="Chantavorakit T."/>
        </authorList>
    </citation>
    <scope>NUCLEOTIDE SEQUENCE [LARGE SCALE GENOMIC DNA]</scope>
    <source>
        <strain evidence="2 3">TBRC 5722</strain>
    </source>
</reference>
<organism evidence="2 3">
    <name type="scientific">Actinomycetospora endophytica</name>
    <dbReference type="NCBI Taxonomy" id="2291215"/>
    <lineage>
        <taxon>Bacteria</taxon>
        <taxon>Bacillati</taxon>
        <taxon>Actinomycetota</taxon>
        <taxon>Actinomycetes</taxon>
        <taxon>Pseudonocardiales</taxon>
        <taxon>Pseudonocardiaceae</taxon>
        <taxon>Actinomycetospora</taxon>
    </lineage>
</organism>
<dbReference type="PANTHER" id="PTHR36503:SF3">
    <property type="entry name" value="BLR0126 PROTEIN"/>
    <property type="match status" value="1"/>
</dbReference>
<comment type="caution">
    <text evidence="2">The sequence shown here is derived from an EMBL/GenBank/DDBJ whole genome shotgun (WGS) entry which is preliminary data.</text>
</comment>
<proteinExistence type="predicted"/>